<dbReference type="OrthoDB" id="433124at2759"/>
<organism evidence="1">
    <name type="scientific">Dendroctonus ponderosae</name>
    <name type="common">Mountain pine beetle</name>
    <dbReference type="NCBI Taxonomy" id="77166"/>
    <lineage>
        <taxon>Eukaryota</taxon>
        <taxon>Metazoa</taxon>
        <taxon>Ecdysozoa</taxon>
        <taxon>Arthropoda</taxon>
        <taxon>Hexapoda</taxon>
        <taxon>Insecta</taxon>
        <taxon>Pterygota</taxon>
        <taxon>Neoptera</taxon>
        <taxon>Endopterygota</taxon>
        <taxon>Coleoptera</taxon>
        <taxon>Polyphaga</taxon>
        <taxon>Cucujiformia</taxon>
        <taxon>Curculionidae</taxon>
        <taxon>Scolytinae</taxon>
        <taxon>Dendroctonus</taxon>
    </lineage>
</organism>
<reference evidence="3" key="2">
    <citation type="submission" date="2024-08" db="UniProtKB">
        <authorList>
            <consortium name="EnsemblMetazoa"/>
        </authorList>
    </citation>
    <scope>IDENTIFICATION</scope>
</reference>
<evidence type="ECO:0000313" key="5">
    <source>
        <dbReference type="Proteomes" id="UP000030742"/>
    </source>
</evidence>
<evidence type="ECO:0000313" key="4">
    <source>
        <dbReference type="Proteomes" id="UP000019118"/>
    </source>
</evidence>
<dbReference type="Gene3D" id="1.10.287.370">
    <property type="match status" value="1"/>
</dbReference>
<dbReference type="Pfam" id="PF02996">
    <property type="entry name" value="Prefoldin"/>
    <property type="match status" value="1"/>
</dbReference>
<name>N6TRV2_DENPD</name>
<dbReference type="OMA" id="WFIGRRE"/>
<dbReference type="STRING" id="77166.N6TRV2"/>
<dbReference type="KEGG" id="dpa:109533241"/>
<gene>
    <name evidence="3" type="primary">109533241</name>
    <name evidence="2" type="ORF">D910_04901</name>
    <name evidence="1" type="ORF">YQE_02779</name>
</gene>
<dbReference type="HOGENOM" id="CLU_121199_1_0_1"/>
<dbReference type="SUPFAM" id="SSF46579">
    <property type="entry name" value="Prefoldin"/>
    <property type="match status" value="1"/>
</dbReference>
<dbReference type="EMBL" id="KB631964">
    <property type="protein sequence ID" value="ERL87509.1"/>
    <property type="molecule type" value="Genomic_DNA"/>
</dbReference>
<feature type="non-terminal residue" evidence="1">
    <location>
        <position position="1"/>
    </location>
</feature>
<dbReference type="EMBL" id="KB740363">
    <property type="protein sequence ID" value="ENN80808.1"/>
    <property type="molecule type" value="Genomic_DNA"/>
</dbReference>
<dbReference type="Proteomes" id="UP000030742">
    <property type="component" value="Unassembled WGS sequence"/>
</dbReference>
<dbReference type="CDD" id="cd23158">
    <property type="entry name" value="Prefoldin_UXT"/>
    <property type="match status" value="1"/>
</dbReference>
<dbReference type="EnsemblMetazoa" id="XM_019898509.1">
    <property type="protein sequence ID" value="XP_019754068.1"/>
    <property type="gene ID" value="LOC109533241"/>
</dbReference>
<evidence type="ECO:0000313" key="2">
    <source>
        <dbReference type="EMBL" id="ERL87509.1"/>
    </source>
</evidence>
<protein>
    <submittedName>
        <fullName evidence="1 3">Uncharacterized protein</fullName>
    </submittedName>
</protein>
<evidence type="ECO:0000313" key="3">
    <source>
        <dbReference type="EnsemblMetazoa" id="XP_019754068.1"/>
    </source>
</evidence>
<dbReference type="InterPro" id="IPR009053">
    <property type="entry name" value="Prefoldin"/>
</dbReference>
<dbReference type="AlphaFoldDB" id="N6TRV2"/>
<reference evidence="4 5" key="1">
    <citation type="journal article" date="2013" name="Genome Biol.">
        <title>Draft genome of the mountain pine beetle, Dendroctonus ponderosae Hopkins, a major forest pest.</title>
        <authorList>
            <person name="Keeling C.I."/>
            <person name="Yuen M.M."/>
            <person name="Liao N.Y."/>
            <person name="Docking T.R."/>
            <person name="Chan S.K."/>
            <person name="Taylor G.A."/>
            <person name="Palmquist D.L."/>
            <person name="Jackman S.D."/>
            <person name="Nguyen A."/>
            <person name="Li M."/>
            <person name="Henderson H."/>
            <person name="Janes J.K."/>
            <person name="Zhao Y."/>
            <person name="Pandoh P."/>
            <person name="Moore R."/>
            <person name="Sperling F.A."/>
            <person name="Huber D.P."/>
            <person name="Birol I."/>
            <person name="Jones S.J."/>
            <person name="Bohlmann J."/>
        </authorList>
    </citation>
    <scope>NUCLEOTIDE SEQUENCE</scope>
</reference>
<accession>N6TRV2</accession>
<dbReference type="InterPro" id="IPR004127">
    <property type="entry name" value="Prefoldin_subunit_alpha"/>
</dbReference>
<evidence type="ECO:0000313" key="1">
    <source>
        <dbReference type="EMBL" id="ENN80808.1"/>
    </source>
</evidence>
<sequence>MDINGKLKEYECFIEDKLKRDLRDIELLLNSKAAQCEEWNELKTMVGAIKDHRTKDRDMQLQFELGNGVAAFGSISDYETTFVDVGLGYLLEMQPNEAGKYADIRLRLLQKEMLHLRELAVGVKVRIKMVLLAIGELQASLNR</sequence>
<proteinExistence type="predicted"/>
<keyword evidence="4" id="KW-1185">Reference proteome</keyword>
<dbReference type="Proteomes" id="UP000019118">
    <property type="component" value="Unassembled WGS sequence"/>
</dbReference>